<dbReference type="Gene3D" id="6.10.250.90">
    <property type="match status" value="1"/>
</dbReference>
<evidence type="ECO:0000256" key="7">
    <source>
        <dbReference type="SAM" id="Coils"/>
    </source>
</evidence>
<dbReference type="Proteomes" id="UP001465755">
    <property type="component" value="Unassembled WGS sequence"/>
</dbReference>
<dbReference type="EMBL" id="JALJOQ010000080">
    <property type="protein sequence ID" value="KAK9800790.1"/>
    <property type="molecule type" value="Genomic_DNA"/>
</dbReference>
<feature type="coiled-coil region" evidence="7">
    <location>
        <begin position="399"/>
        <end position="464"/>
    </location>
</feature>
<gene>
    <name evidence="9" type="ORF">WJX73_003823</name>
</gene>
<dbReference type="GO" id="GO:0007094">
    <property type="term" value="P:mitotic spindle assembly checkpoint signaling"/>
    <property type="evidence" value="ECO:0007669"/>
    <property type="project" value="InterPro"/>
</dbReference>
<accession>A0AAW1P1P6</accession>
<evidence type="ECO:0000313" key="9">
    <source>
        <dbReference type="EMBL" id="KAK9800790.1"/>
    </source>
</evidence>
<evidence type="ECO:0000256" key="2">
    <source>
        <dbReference type="ARBA" id="ARBA00008029"/>
    </source>
</evidence>
<dbReference type="GO" id="GO:0072686">
    <property type="term" value="C:mitotic spindle"/>
    <property type="evidence" value="ECO:0007669"/>
    <property type="project" value="TreeGrafter"/>
</dbReference>
<dbReference type="PANTHER" id="PTHR23168">
    <property type="entry name" value="MITOTIC SPINDLE ASSEMBLY CHECKPOINT PROTEIN MAD1 MITOTIC ARREST DEFICIENT-LIKE PROTEIN 1"/>
    <property type="match status" value="1"/>
</dbReference>
<proteinExistence type="inferred from homology"/>
<keyword evidence="4" id="KW-0498">Mitosis</keyword>
<comment type="similarity">
    <text evidence="2">Belongs to the MAD1 family.</text>
</comment>
<protein>
    <recommendedName>
        <fullName evidence="11">Mitotic spindle assembly checkpoint protein MAD1</fullName>
    </recommendedName>
</protein>
<evidence type="ECO:0000256" key="8">
    <source>
        <dbReference type="SAM" id="MobiDB-lite"/>
    </source>
</evidence>
<keyword evidence="6" id="KW-0131">Cell cycle</keyword>
<organism evidence="9 10">
    <name type="scientific">Symbiochloris irregularis</name>
    <dbReference type="NCBI Taxonomy" id="706552"/>
    <lineage>
        <taxon>Eukaryota</taxon>
        <taxon>Viridiplantae</taxon>
        <taxon>Chlorophyta</taxon>
        <taxon>core chlorophytes</taxon>
        <taxon>Trebouxiophyceae</taxon>
        <taxon>Trebouxiales</taxon>
        <taxon>Trebouxiaceae</taxon>
        <taxon>Symbiochloris</taxon>
    </lineage>
</organism>
<feature type="region of interest" description="Disordered" evidence="8">
    <location>
        <begin position="81"/>
        <end position="112"/>
    </location>
</feature>
<evidence type="ECO:0000313" key="10">
    <source>
        <dbReference type="Proteomes" id="UP001465755"/>
    </source>
</evidence>
<comment type="caution">
    <text evidence="9">The sequence shown here is derived from an EMBL/GenBank/DDBJ whole genome shotgun (WGS) entry which is preliminary data.</text>
</comment>
<evidence type="ECO:0000256" key="4">
    <source>
        <dbReference type="ARBA" id="ARBA00022776"/>
    </source>
</evidence>
<evidence type="ECO:0008006" key="11">
    <source>
        <dbReference type="Google" id="ProtNLM"/>
    </source>
</evidence>
<dbReference type="SUPFAM" id="SSF75704">
    <property type="entry name" value="Mitotic arrest deficient-like 1, Mad1"/>
    <property type="match status" value="1"/>
</dbReference>
<dbReference type="GO" id="GO:0051315">
    <property type="term" value="P:attachment of mitotic spindle microtubules to kinetochore"/>
    <property type="evidence" value="ECO:0007669"/>
    <property type="project" value="TreeGrafter"/>
</dbReference>
<name>A0AAW1P1P6_9CHLO</name>
<evidence type="ECO:0000256" key="3">
    <source>
        <dbReference type="ARBA" id="ARBA00022618"/>
    </source>
</evidence>
<dbReference type="AlphaFoldDB" id="A0AAW1P1P6"/>
<evidence type="ECO:0000256" key="5">
    <source>
        <dbReference type="ARBA" id="ARBA00023242"/>
    </source>
</evidence>
<keyword evidence="3" id="KW-0132">Cell division</keyword>
<evidence type="ECO:0000256" key="6">
    <source>
        <dbReference type="ARBA" id="ARBA00023306"/>
    </source>
</evidence>
<dbReference type="GO" id="GO:0000776">
    <property type="term" value="C:kinetochore"/>
    <property type="evidence" value="ECO:0007669"/>
    <property type="project" value="TreeGrafter"/>
</dbReference>
<dbReference type="Gene3D" id="1.20.5.170">
    <property type="match status" value="1"/>
</dbReference>
<dbReference type="Pfam" id="PF05557">
    <property type="entry name" value="MAD"/>
    <property type="match status" value="1"/>
</dbReference>
<keyword evidence="7" id="KW-0175">Coiled coil</keyword>
<sequence length="574" mass="62910">MAQDHIGAHVVTALAPTATQSVGNQRRLSLSDLRAKKRTRLSLDAPGGAGGLQENAPDLLEFLADRNDEVKLLQRQLAEARADRQKLQKDLEDSRESLRDQKGRASTLEAERDAVVGEGKRLRKELEAELKREMGRTSTLNAELQEADAKQAKSRAAAKAAEAKMRAMEEGVGRKLTASAESEMIIGNLREEIRAMEAEVHEARRLKAHVRNVDMLREQLHAEERRAARAESSLITMSELQDHVGELEGQLASWKAVSAEADSPQGLSQLLSQLQAQALALKEESYKQEAEGAGSKAGAGPSESLQLETLQSENAQMREHLTKLELELTEQKASAVELSGKLTVRAEKAEGKVKRLEAEADSLASQVAELQERVGKGEYNPETTRVVHMIHNPETEAHAQAQADKIAGLEAHNAALQQELQKLEEASGTGRGEGGNDAAVARSVAVLEAQGALLQLKVNDLEKRNKRLTEVFTKQVAAFREACFRLFGYRLDMNMQPGGHVSIITLKPQHASRKSEELVFQQKGGAEGSLELVGNEYVSRKLAKEAETYIHRFKSIPAFTANLTMELFNSQSAA</sequence>
<dbReference type="GO" id="GO:0005635">
    <property type="term" value="C:nuclear envelope"/>
    <property type="evidence" value="ECO:0007669"/>
    <property type="project" value="TreeGrafter"/>
</dbReference>
<keyword evidence="10" id="KW-1185">Reference proteome</keyword>
<evidence type="ECO:0000256" key="1">
    <source>
        <dbReference type="ARBA" id="ARBA00004123"/>
    </source>
</evidence>
<feature type="coiled-coil region" evidence="7">
    <location>
        <begin position="271"/>
        <end position="373"/>
    </location>
</feature>
<dbReference type="PANTHER" id="PTHR23168:SF0">
    <property type="entry name" value="MITOTIC SPINDLE ASSEMBLY CHECKPOINT PROTEIN MAD1"/>
    <property type="match status" value="1"/>
</dbReference>
<reference evidence="9 10" key="1">
    <citation type="journal article" date="2024" name="Nat. Commun.">
        <title>Phylogenomics reveals the evolutionary origins of lichenization in chlorophyte algae.</title>
        <authorList>
            <person name="Puginier C."/>
            <person name="Libourel C."/>
            <person name="Otte J."/>
            <person name="Skaloud P."/>
            <person name="Haon M."/>
            <person name="Grisel S."/>
            <person name="Petersen M."/>
            <person name="Berrin J.G."/>
            <person name="Delaux P.M."/>
            <person name="Dal Grande F."/>
            <person name="Keller J."/>
        </authorList>
    </citation>
    <scope>NUCLEOTIDE SEQUENCE [LARGE SCALE GENOMIC DNA]</scope>
    <source>
        <strain evidence="9 10">SAG 2036</strain>
    </source>
</reference>
<comment type="subcellular location">
    <subcellularLocation>
        <location evidence="1">Nucleus</location>
    </subcellularLocation>
</comment>
<dbReference type="Gene3D" id="3.30.457.60">
    <property type="match status" value="1"/>
</dbReference>
<dbReference type="GO" id="GO:0051301">
    <property type="term" value="P:cell division"/>
    <property type="evidence" value="ECO:0007669"/>
    <property type="project" value="UniProtKB-KW"/>
</dbReference>
<keyword evidence="5" id="KW-0539">Nucleus</keyword>
<dbReference type="InterPro" id="IPR008672">
    <property type="entry name" value="Mad1"/>
</dbReference>